<sequence>MRLTLAGLAAASLMACLPAARAAAPAATPAPSTAAASATAAQAAPAGTGSNALAPVLRTLEIGNPIPALPDCADKRTPDGRDVTAYCVELRGDGVMRQIGVPRDKRPSFMDGTHVVAFVDGNALVGLIVPTTGTRGQQAALESLVAGYGKPLRQREVEVKDRNGKPLKTVHAAWVKAPLTVELYAIPEEGDEGTIEMLLPQARKLMTGQSDAMAKQLAPASAPAAKAAPEPKAKGKAAW</sequence>
<name>A0ABM6F7X1_9BURK</name>
<evidence type="ECO:0000313" key="3">
    <source>
        <dbReference type="EMBL" id="AOZ07705.1"/>
    </source>
</evidence>
<dbReference type="Proteomes" id="UP000177515">
    <property type="component" value="Chromosome 1"/>
</dbReference>
<evidence type="ECO:0000256" key="2">
    <source>
        <dbReference type="SAM" id="SignalP"/>
    </source>
</evidence>
<feature type="chain" id="PRO_5047082199" evidence="2">
    <location>
        <begin position="23"/>
        <end position="239"/>
    </location>
</feature>
<evidence type="ECO:0000313" key="4">
    <source>
        <dbReference type="Proteomes" id="UP000177515"/>
    </source>
</evidence>
<reference evidence="3 4" key="1">
    <citation type="submission" date="2016-10" db="EMBL/GenBank/DDBJ databases">
        <title>Complete genome sequences of three Cupriavidus strains isolated from various Malaysian environments.</title>
        <authorList>
            <person name="Abdullah A.A.-A."/>
            <person name="Shafie N.A.H."/>
            <person name="Lau N.S."/>
        </authorList>
    </citation>
    <scope>NUCLEOTIDE SEQUENCE [LARGE SCALE GENOMIC DNA]</scope>
    <source>
        <strain evidence="3 4">USMAA1020</strain>
    </source>
</reference>
<keyword evidence="4" id="KW-1185">Reference proteome</keyword>
<protein>
    <submittedName>
        <fullName evidence="3">Uncharacterized protein</fullName>
    </submittedName>
</protein>
<feature type="signal peptide" evidence="2">
    <location>
        <begin position="1"/>
        <end position="22"/>
    </location>
</feature>
<dbReference type="EMBL" id="CP017754">
    <property type="protein sequence ID" value="AOZ07705.1"/>
    <property type="molecule type" value="Genomic_DNA"/>
</dbReference>
<dbReference type="RefSeq" id="WP_071070511.1">
    <property type="nucleotide sequence ID" value="NZ_CP017754.1"/>
</dbReference>
<gene>
    <name evidence="3" type="ORF">BKK80_19115</name>
</gene>
<proteinExistence type="predicted"/>
<dbReference type="PROSITE" id="PS51257">
    <property type="entry name" value="PROKAR_LIPOPROTEIN"/>
    <property type="match status" value="1"/>
</dbReference>
<feature type="region of interest" description="Disordered" evidence="1">
    <location>
        <begin position="216"/>
        <end position="239"/>
    </location>
</feature>
<keyword evidence="2" id="KW-0732">Signal</keyword>
<organism evidence="3 4">
    <name type="scientific">Cupriavidus malaysiensis</name>
    <dbReference type="NCBI Taxonomy" id="367825"/>
    <lineage>
        <taxon>Bacteria</taxon>
        <taxon>Pseudomonadati</taxon>
        <taxon>Pseudomonadota</taxon>
        <taxon>Betaproteobacteria</taxon>
        <taxon>Burkholderiales</taxon>
        <taxon>Burkholderiaceae</taxon>
        <taxon>Cupriavidus</taxon>
    </lineage>
</organism>
<accession>A0ABM6F7X1</accession>
<evidence type="ECO:0000256" key="1">
    <source>
        <dbReference type="SAM" id="MobiDB-lite"/>
    </source>
</evidence>